<dbReference type="Proteomes" id="UP000185678">
    <property type="component" value="Unassembled WGS sequence"/>
</dbReference>
<sequence>MSLKTIMVVMDTTAGVEQRLDIALQLAQSHDAHLTGLCVRTTPYVPQFVMGQLGPEVAEAQRKWSIEAAETAQKLFESKAAAAGVRYEWRAVDGQLLEQTSLHAKYADLVVVSQFDPDGEMADGQDQLVDHLVLDAGRPVLVVPYCGTFASVGKTVMVAWNATREATRAVSDALPFLQKADRVNVVAVNPHGGTGRNGHGEIPSADICLSLARHGVKADAQSIEAHDMQVGDTLLSRITDEGVDLLVMGAYGRSRLRELVLGGATRHVLRHMTVPVLMSH</sequence>
<name>A0A1N7Q4Y2_9PROT</name>
<dbReference type="CDD" id="cd00293">
    <property type="entry name" value="USP-like"/>
    <property type="match status" value="1"/>
</dbReference>
<protein>
    <submittedName>
        <fullName evidence="3">Nucleotide-binding universal stress protein, UspA family</fullName>
    </submittedName>
</protein>
<evidence type="ECO:0000313" key="4">
    <source>
        <dbReference type="Proteomes" id="UP000185678"/>
    </source>
</evidence>
<dbReference type="EMBL" id="FTOA01000010">
    <property type="protein sequence ID" value="SIT17769.1"/>
    <property type="molecule type" value="Genomic_DNA"/>
</dbReference>
<dbReference type="InterPro" id="IPR006016">
    <property type="entry name" value="UspA"/>
</dbReference>
<dbReference type="SUPFAM" id="SSF52402">
    <property type="entry name" value="Adenine nucleotide alpha hydrolases-like"/>
    <property type="match status" value="2"/>
</dbReference>
<evidence type="ECO:0000259" key="2">
    <source>
        <dbReference type="Pfam" id="PF00582"/>
    </source>
</evidence>
<reference evidence="3 4" key="1">
    <citation type="submission" date="2017-01" db="EMBL/GenBank/DDBJ databases">
        <authorList>
            <person name="Mah S.A."/>
            <person name="Swanson W.J."/>
            <person name="Moy G.W."/>
            <person name="Vacquier V.D."/>
        </authorList>
    </citation>
    <scope>NUCLEOTIDE SEQUENCE [LARGE SCALE GENOMIC DNA]</scope>
    <source>
        <strain evidence="3 4">DSM 11589</strain>
    </source>
</reference>
<organism evidence="3 4">
    <name type="scientific">Insolitispirillum peregrinum</name>
    <dbReference type="NCBI Taxonomy" id="80876"/>
    <lineage>
        <taxon>Bacteria</taxon>
        <taxon>Pseudomonadati</taxon>
        <taxon>Pseudomonadota</taxon>
        <taxon>Alphaproteobacteria</taxon>
        <taxon>Rhodospirillales</taxon>
        <taxon>Novispirillaceae</taxon>
        <taxon>Insolitispirillum</taxon>
    </lineage>
</organism>
<dbReference type="Gene3D" id="3.40.50.12370">
    <property type="match status" value="1"/>
</dbReference>
<dbReference type="OrthoDB" id="9804721at2"/>
<accession>A0A1N7Q4Y2</accession>
<dbReference type="PRINTS" id="PR01438">
    <property type="entry name" value="UNVRSLSTRESS"/>
</dbReference>
<evidence type="ECO:0000256" key="1">
    <source>
        <dbReference type="ARBA" id="ARBA00008791"/>
    </source>
</evidence>
<proteinExistence type="inferred from homology"/>
<evidence type="ECO:0000313" key="3">
    <source>
        <dbReference type="EMBL" id="SIT17769.1"/>
    </source>
</evidence>
<keyword evidence="4" id="KW-1185">Reference proteome</keyword>
<gene>
    <name evidence="3" type="ORF">SAMN05421779_11050</name>
</gene>
<dbReference type="Pfam" id="PF00582">
    <property type="entry name" value="Usp"/>
    <property type="match status" value="1"/>
</dbReference>
<dbReference type="PANTHER" id="PTHR46268:SF15">
    <property type="entry name" value="UNIVERSAL STRESS PROTEIN HP_0031"/>
    <property type="match status" value="1"/>
</dbReference>
<feature type="domain" description="UspA" evidence="2">
    <location>
        <begin position="154"/>
        <end position="278"/>
    </location>
</feature>
<comment type="similarity">
    <text evidence="1">Belongs to the universal stress protein A family.</text>
</comment>
<dbReference type="PANTHER" id="PTHR46268">
    <property type="entry name" value="STRESS RESPONSE PROTEIN NHAX"/>
    <property type="match status" value="1"/>
</dbReference>
<dbReference type="RefSeq" id="WP_076402002.1">
    <property type="nucleotide sequence ID" value="NZ_FTOA01000010.1"/>
</dbReference>
<dbReference type="STRING" id="80876.SAMN05421779_11050"/>
<dbReference type="InterPro" id="IPR006015">
    <property type="entry name" value="Universal_stress_UspA"/>
</dbReference>
<dbReference type="AlphaFoldDB" id="A0A1N7Q4Y2"/>